<keyword evidence="1" id="KW-0812">Transmembrane</keyword>
<organism evidence="2 3">
    <name type="scientific">Pseudocohnilembus persalinus</name>
    <name type="common">Ciliate</name>
    <dbReference type="NCBI Taxonomy" id="266149"/>
    <lineage>
        <taxon>Eukaryota</taxon>
        <taxon>Sar</taxon>
        <taxon>Alveolata</taxon>
        <taxon>Ciliophora</taxon>
        <taxon>Intramacronucleata</taxon>
        <taxon>Oligohymenophorea</taxon>
        <taxon>Scuticociliatia</taxon>
        <taxon>Philasterida</taxon>
        <taxon>Pseudocohnilembidae</taxon>
        <taxon>Pseudocohnilembus</taxon>
    </lineage>
</organism>
<comment type="caution">
    <text evidence="2">The sequence shown here is derived from an EMBL/GenBank/DDBJ whole genome shotgun (WGS) entry which is preliminary data.</text>
</comment>
<keyword evidence="3" id="KW-1185">Reference proteome</keyword>
<feature type="transmembrane region" description="Helical" evidence="1">
    <location>
        <begin position="6"/>
        <end position="31"/>
    </location>
</feature>
<reference evidence="2 3" key="1">
    <citation type="journal article" date="2015" name="Sci. Rep.">
        <title>Genome of the facultative scuticociliatosis pathogen Pseudocohnilembus persalinus provides insight into its virulence through horizontal gene transfer.</title>
        <authorList>
            <person name="Xiong J."/>
            <person name="Wang G."/>
            <person name="Cheng J."/>
            <person name="Tian M."/>
            <person name="Pan X."/>
            <person name="Warren A."/>
            <person name="Jiang C."/>
            <person name="Yuan D."/>
            <person name="Miao W."/>
        </authorList>
    </citation>
    <scope>NUCLEOTIDE SEQUENCE [LARGE SCALE GENOMIC DNA]</scope>
    <source>
        <strain evidence="2">36N120E</strain>
    </source>
</reference>
<gene>
    <name evidence="2" type="ORF">PPERSA_06767</name>
</gene>
<protein>
    <recommendedName>
        <fullName evidence="4">Transmembrane protein</fullName>
    </recommendedName>
</protein>
<dbReference type="Proteomes" id="UP000054937">
    <property type="component" value="Unassembled WGS sequence"/>
</dbReference>
<evidence type="ECO:0000313" key="2">
    <source>
        <dbReference type="EMBL" id="KRX05133.1"/>
    </source>
</evidence>
<accession>A0A0V0QSJ8</accession>
<dbReference type="AlphaFoldDB" id="A0A0V0QSJ8"/>
<keyword evidence="1" id="KW-0472">Membrane</keyword>
<sequence length="110" mass="12599">MKGGLIFAAIYEMAYIIICEQGLLLYFLLLFKPLSHQQFRLNSVQQSLSEVLTASFDKSSYLSTQTKSFNMSYTQIDNDQKSKNKLQIIKAETVDNESIIDSKRSLNTIF</sequence>
<proteinExistence type="predicted"/>
<evidence type="ECO:0000313" key="3">
    <source>
        <dbReference type="Proteomes" id="UP000054937"/>
    </source>
</evidence>
<keyword evidence="1" id="KW-1133">Transmembrane helix</keyword>
<dbReference type="EMBL" id="LDAU01000110">
    <property type="protein sequence ID" value="KRX05133.1"/>
    <property type="molecule type" value="Genomic_DNA"/>
</dbReference>
<dbReference type="InParanoid" id="A0A0V0QSJ8"/>
<name>A0A0V0QSJ8_PSEPJ</name>
<evidence type="ECO:0008006" key="4">
    <source>
        <dbReference type="Google" id="ProtNLM"/>
    </source>
</evidence>
<evidence type="ECO:0000256" key="1">
    <source>
        <dbReference type="SAM" id="Phobius"/>
    </source>
</evidence>